<dbReference type="Proteomes" id="UP001491349">
    <property type="component" value="Unassembled WGS sequence"/>
</dbReference>
<evidence type="ECO:0000313" key="2">
    <source>
        <dbReference type="EMBL" id="MEK8181047.1"/>
    </source>
</evidence>
<dbReference type="InterPro" id="IPR001173">
    <property type="entry name" value="Glyco_trans_2-like"/>
</dbReference>
<dbReference type="EMBL" id="JBBPCB010000008">
    <property type="protein sequence ID" value="MEK8181047.1"/>
    <property type="molecule type" value="Genomic_DNA"/>
</dbReference>
<dbReference type="Pfam" id="PF00535">
    <property type="entry name" value="Glycos_transf_2"/>
    <property type="match status" value="1"/>
</dbReference>
<dbReference type="GO" id="GO:0016757">
    <property type="term" value="F:glycosyltransferase activity"/>
    <property type="evidence" value="ECO:0007669"/>
    <property type="project" value="UniProtKB-KW"/>
</dbReference>
<dbReference type="CDD" id="cd00761">
    <property type="entry name" value="Glyco_tranf_GTA_type"/>
    <property type="match status" value="1"/>
</dbReference>
<dbReference type="SUPFAM" id="SSF53448">
    <property type="entry name" value="Nucleotide-diphospho-sugar transferases"/>
    <property type="match status" value="1"/>
</dbReference>
<dbReference type="RefSeq" id="WP_187660972.1">
    <property type="nucleotide sequence ID" value="NZ_JACTAB010000007.1"/>
</dbReference>
<dbReference type="EC" id="2.4.-.-" evidence="2"/>
<dbReference type="Gene3D" id="3.90.550.10">
    <property type="entry name" value="Spore Coat Polysaccharide Biosynthesis Protein SpsA, Chain A"/>
    <property type="match status" value="1"/>
</dbReference>
<name>A0ABU9E321_9FLAO</name>
<keyword evidence="2" id="KW-0808">Transferase</keyword>
<accession>A0ABU9E321</accession>
<keyword evidence="2" id="KW-0328">Glycosyltransferase</keyword>
<evidence type="ECO:0000313" key="3">
    <source>
        <dbReference type="Proteomes" id="UP001491349"/>
    </source>
</evidence>
<dbReference type="PANTHER" id="PTHR43685:SF2">
    <property type="entry name" value="GLYCOSYLTRANSFERASE 2-LIKE DOMAIN-CONTAINING PROTEIN"/>
    <property type="match status" value="1"/>
</dbReference>
<dbReference type="InterPro" id="IPR050834">
    <property type="entry name" value="Glycosyltransf_2"/>
</dbReference>
<comment type="caution">
    <text evidence="2">The sequence shown here is derived from an EMBL/GenBank/DDBJ whole genome shotgun (WGS) entry which is preliminary data.</text>
</comment>
<organism evidence="2 3">
    <name type="scientific">Flavobacterium buctense</name>
    <dbReference type="NCBI Taxonomy" id="1648146"/>
    <lineage>
        <taxon>Bacteria</taxon>
        <taxon>Pseudomonadati</taxon>
        <taxon>Bacteroidota</taxon>
        <taxon>Flavobacteriia</taxon>
        <taxon>Flavobacteriales</taxon>
        <taxon>Flavobacteriaceae</taxon>
        <taxon>Flavobacterium</taxon>
    </lineage>
</organism>
<sequence>MISILIPTYNFNTLPLVQELHKQILVENIKFEIIVQDDASPINENTKINTKINQLENCRFERNETNLGRGQNRNALVTKAQYDWILLMDCDMFPKSKNFIKIYLKSIQKEDRKAVFGGIIYFDEKPKDDEVLRWIFGKNREEIPLKKRLTNPYHYTLISNILVQKKWVMEHPFDQNIYNYGYEDVVFILGFKSNDIPITHIENPAFHLNLEKSKVFLDKTHHSLQNLKHIIDKKIIEPNDTALIKMYTRIEKLKLVKTAAFIFKIFRKRFIKNLLSKNPSIFLFDVYRLGYFCQLNSR</sequence>
<dbReference type="PANTHER" id="PTHR43685">
    <property type="entry name" value="GLYCOSYLTRANSFERASE"/>
    <property type="match status" value="1"/>
</dbReference>
<evidence type="ECO:0000259" key="1">
    <source>
        <dbReference type="Pfam" id="PF00535"/>
    </source>
</evidence>
<dbReference type="InterPro" id="IPR029044">
    <property type="entry name" value="Nucleotide-diphossugar_trans"/>
</dbReference>
<keyword evidence="3" id="KW-1185">Reference proteome</keyword>
<feature type="domain" description="Glycosyltransferase 2-like" evidence="1">
    <location>
        <begin position="3"/>
        <end position="143"/>
    </location>
</feature>
<gene>
    <name evidence="2" type="ORF">WMW71_11915</name>
</gene>
<protein>
    <submittedName>
        <fullName evidence="2">Glycosyltransferase family 2 protein</fullName>
        <ecNumber evidence="2">2.4.-.-</ecNumber>
    </submittedName>
</protein>
<reference evidence="2 3" key="1">
    <citation type="submission" date="2024-04" db="EMBL/GenBank/DDBJ databases">
        <title>draft genome sequnece of Flavobacterium buctense JCM 30750.</title>
        <authorList>
            <person name="Kim D.-U."/>
        </authorList>
    </citation>
    <scope>NUCLEOTIDE SEQUENCE [LARGE SCALE GENOMIC DNA]</scope>
    <source>
        <strain evidence="2 3">JCM 30750</strain>
    </source>
</reference>
<proteinExistence type="predicted"/>